<dbReference type="Proteomes" id="UP000031978">
    <property type="component" value="Unassembled WGS sequence"/>
</dbReference>
<dbReference type="Pfam" id="PF19264">
    <property type="entry name" value="DUF5907"/>
    <property type="match status" value="1"/>
</dbReference>
<reference evidence="1 2" key="1">
    <citation type="submission" date="2014-12" db="EMBL/GenBank/DDBJ databases">
        <title>Draft Genome Sequences of Five Spore-Forming Food Isolates of Bacillus pumilus.</title>
        <authorList>
            <person name="de Jong A."/>
            <person name="van Heel A.J."/>
            <person name="Montalban-Lopez M."/>
            <person name="Krawczyk A.O."/>
            <person name="Berendsen E.M."/>
            <person name="Wells-Bennik M."/>
            <person name="Kuipers O.P."/>
        </authorList>
    </citation>
    <scope>NUCLEOTIDE SEQUENCE [LARGE SCALE GENOMIC DNA]</scope>
    <source>
        <strain evidence="1 2">B4127</strain>
    </source>
</reference>
<dbReference type="InterPro" id="IPR045571">
    <property type="entry name" value="DUF5907"/>
</dbReference>
<comment type="caution">
    <text evidence="1">The sequence shown here is derived from an EMBL/GenBank/DDBJ whole genome shotgun (WGS) entry which is preliminary data.</text>
</comment>
<evidence type="ECO:0000313" key="2">
    <source>
        <dbReference type="Proteomes" id="UP000031978"/>
    </source>
</evidence>
<dbReference type="RefSeq" id="WP_052465547.1">
    <property type="nucleotide sequence ID" value="NZ_JXCL01000040.1"/>
</dbReference>
<dbReference type="EMBL" id="JXCL01000040">
    <property type="protein sequence ID" value="KIL12267.1"/>
    <property type="molecule type" value="Genomic_DNA"/>
</dbReference>
<gene>
    <name evidence="1" type="ORF">B4127_1598</name>
</gene>
<proteinExistence type="predicted"/>
<sequence length="700" mass="76117">MNLILQTIQHIAGKEAILVVENKAKLINGQEGAIYAVLSDESQSNKPTLYIFKEGQFELVSGSLADDAELSFLDLIDTPASYEGSANKWIKINPSGTGLIFADAPQGGGSVGDASSVVFTPTEQIESDNVQTAIEEMDFKKAPVDSPVFEGVVQLPETTSIGNVKPKEIAYLQGLTGNVENRLKTTAEDIRTVNDSIDQLEIKSHIHSNKQVIDKFTEQNGNLMYGNSKVASGDMQKSIYDVDGDDIVDFAKSLSGQVVSIDEINNLLGVTGNIQDQINGITTGVQFKGEFDTYSAAMQAFPAPQRGYWIFVKSDSNHSGSKTQYIYSGDIWVYAGGASSINDATSTVKGGIVLSGDLTGTASLPQLVKNGVEAGTYVNPTVTVDDKGRVSSIANGQSTAINDNIVDKVSTWSSEKINDSLDSKSNINHTHTNLHDPAMLGTVLVDESSIGNNKVLAYNEGTERLNYIPVESSSVFVGMKKITGNYELIAGGYTKLAVDETGKKITITSINSGGIKYRYESLPNDRSIPVKLFNVPEYENNNDTMMVYKNGVLQSKQMDYIEKSNKSIEFIKEIPVDDHIVFIAMSGGRGGVPTLSEINETVALLPNETKTISLDAWFDKYDIRTIYAKDENKNLISISIFDKSSNGDIVYQSLKSDSIYDIANIPCQDKDGTQKMHVQLINHSQNNAQVTLKIKTTNLL</sequence>
<evidence type="ECO:0000313" key="1">
    <source>
        <dbReference type="EMBL" id="KIL12267.1"/>
    </source>
</evidence>
<protein>
    <recommendedName>
        <fullName evidence="3">DUF2479 domain-containing protein</fullName>
    </recommendedName>
</protein>
<accession>A0AB34QPV4</accession>
<organism evidence="1 2">
    <name type="scientific">Bacillus pumilus</name>
    <name type="common">Bacillus mesentericus</name>
    <dbReference type="NCBI Taxonomy" id="1408"/>
    <lineage>
        <taxon>Bacteria</taxon>
        <taxon>Bacillati</taxon>
        <taxon>Bacillota</taxon>
        <taxon>Bacilli</taxon>
        <taxon>Bacillales</taxon>
        <taxon>Bacillaceae</taxon>
        <taxon>Bacillus</taxon>
    </lineage>
</organism>
<dbReference type="AlphaFoldDB" id="A0AB34QPV4"/>
<name>A0AB34QPV4_BACPU</name>
<evidence type="ECO:0008006" key="3">
    <source>
        <dbReference type="Google" id="ProtNLM"/>
    </source>
</evidence>